<reference evidence="1" key="1">
    <citation type="submission" date="2009-05" db="EMBL/GenBank/DDBJ databases">
        <title>Oryza sativa Indica Group genomic DNA, chromosome 11, BAC clone:K0390G01, cultivar:Kasalath.</title>
        <authorList>
            <person name="Matsumoto T."/>
            <person name="Wu J."/>
            <person name="Kanamori H."/>
        </authorList>
    </citation>
    <scope>NUCLEOTIDE SEQUENCE</scope>
</reference>
<dbReference type="AlphaFoldDB" id="A0A679BCL8"/>
<accession>A0A679BCL8</accession>
<sequence length="126" mass="14151">MYRARCSGCQLRHQNKLCGHGKLPIHSLQNGESKEEALESKLDAKECLDQELVLVLDDDERKQWSGACIESFCPPLVLASKTGNHTLSRFKIQLFDYIGLEEDAAESGINGAQQSTRFDQNQKLID</sequence>
<dbReference type="EMBL" id="AP011487">
    <property type="protein sequence ID" value="BBD82473.1"/>
    <property type="molecule type" value="Genomic_DNA"/>
</dbReference>
<gene>
    <name evidence="1" type="primary">K0390G01.10</name>
</gene>
<organism evidence="1">
    <name type="scientific">Oryza sativa subsp. indica</name>
    <name type="common">Rice</name>
    <dbReference type="NCBI Taxonomy" id="39946"/>
    <lineage>
        <taxon>Eukaryota</taxon>
        <taxon>Viridiplantae</taxon>
        <taxon>Streptophyta</taxon>
        <taxon>Embryophyta</taxon>
        <taxon>Tracheophyta</taxon>
        <taxon>Spermatophyta</taxon>
        <taxon>Magnoliopsida</taxon>
        <taxon>Liliopsida</taxon>
        <taxon>Poales</taxon>
        <taxon>Poaceae</taxon>
        <taxon>BOP clade</taxon>
        <taxon>Oryzoideae</taxon>
        <taxon>Oryzeae</taxon>
        <taxon>Oryzinae</taxon>
        <taxon>Oryza</taxon>
        <taxon>Oryza sativa</taxon>
    </lineage>
</organism>
<proteinExistence type="predicted"/>
<protein>
    <submittedName>
        <fullName evidence="1">Uncharacterized protein</fullName>
    </submittedName>
</protein>
<name>A0A679BCL8_ORYSI</name>
<evidence type="ECO:0000313" key="1">
    <source>
        <dbReference type="EMBL" id="BBD82473.1"/>
    </source>
</evidence>